<feature type="compositionally biased region" description="Gly residues" evidence="1">
    <location>
        <begin position="291"/>
        <end position="306"/>
    </location>
</feature>
<reference evidence="3 4" key="1">
    <citation type="submission" date="2024-01" db="EMBL/GenBank/DDBJ databases">
        <title>novel species in genus Adlercreutzia.</title>
        <authorList>
            <person name="Liu X."/>
        </authorList>
    </citation>
    <scope>NUCLEOTIDE SEQUENCE [LARGE SCALE GENOMIC DNA]</scope>
    <source>
        <strain evidence="3 4">R22</strain>
    </source>
</reference>
<evidence type="ECO:0000256" key="1">
    <source>
        <dbReference type="SAM" id="MobiDB-lite"/>
    </source>
</evidence>
<feature type="compositionally biased region" description="Low complexity" evidence="1">
    <location>
        <begin position="242"/>
        <end position="251"/>
    </location>
</feature>
<keyword evidence="2" id="KW-0732">Signal</keyword>
<proteinExistence type="predicted"/>
<evidence type="ECO:0000256" key="2">
    <source>
        <dbReference type="SAM" id="SignalP"/>
    </source>
</evidence>
<dbReference type="EMBL" id="JAYMFH010000001">
    <property type="protein sequence ID" value="MEC4293754.1"/>
    <property type="molecule type" value="Genomic_DNA"/>
</dbReference>
<organism evidence="3 4">
    <name type="scientific">Adlercreutzia shanghongiae</name>
    <dbReference type="NCBI Taxonomy" id="3111773"/>
    <lineage>
        <taxon>Bacteria</taxon>
        <taxon>Bacillati</taxon>
        <taxon>Actinomycetota</taxon>
        <taxon>Coriobacteriia</taxon>
        <taxon>Eggerthellales</taxon>
        <taxon>Eggerthellaceae</taxon>
        <taxon>Adlercreutzia</taxon>
    </lineage>
</organism>
<dbReference type="RefSeq" id="WP_326438188.1">
    <property type="nucleotide sequence ID" value="NZ_JAYMFH010000001.1"/>
</dbReference>
<dbReference type="PROSITE" id="PS51318">
    <property type="entry name" value="TAT"/>
    <property type="match status" value="1"/>
</dbReference>
<protein>
    <recommendedName>
        <fullName evidence="5">LPXTG cell wall anchor domain-containing protein</fullName>
    </recommendedName>
</protein>
<sequence length="383" mass="39687">MKKLASRSARQMLRKGAAALSVALVLGAAVPCLAWASAAENDLEPLEQADEQAAELTSLTLSIYEIVFYDDPSFSEPDGLRLMETKVIDGLKVGETIDLWNYVEAREDFTFFDGWPRYIVLSENPEENRAQLHYRRIKSPTVVNYYLVGEALTAPLMKAAPIVDNVAGVPVSFWKMGSYQVESLPLGAQIASDQCAVDLDGLVYLDADKDSIKVEPLVSANELNLFYTVDTAATLPDDTPVEGPSAPEAPGEGAGGDSDTDDVPGGDGAGTDAPDEGGFPSEDGPSQEGGASEGSAGGVADGGSSEGEGDDDAAQPSAGADDAPTAVIEDEPSPLAAPRAKVATLPQTSDVNGALAGLLVTAVAAAALALAARGASSSLLKWR</sequence>
<accession>A0ABU6IW19</accession>
<keyword evidence="4" id="KW-1185">Reference proteome</keyword>
<dbReference type="InterPro" id="IPR006311">
    <property type="entry name" value="TAT_signal"/>
</dbReference>
<feature type="signal peptide" evidence="2">
    <location>
        <begin position="1"/>
        <end position="34"/>
    </location>
</feature>
<comment type="caution">
    <text evidence="3">The sequence shown here is derived from an EMBL/GenBank/DDBJ whole genome shotgun (WGS) entry which is preliminary data.</text>
</comment>
<feature type="chain" id="PRO_5045805180" description="LPXTG cell wall anchor domain-containing protein" evidence="2">
    <location>
        <begin position="35"/>
        <end position="383"/>
    </location>
</feature>
<evidence type="ECO:0000313" key="4">
    <source>
        <dbReference type="Proteomes" id="UP001343724"/>
    </source>
</evidence>
<evidence type="ECO:0000313" key="3">
    <source>
        <dbReference type="EMBL" id="MEC4293754.1"/>
    </source>
</evidence>
<evidence type="ECO:0008006" key="5">
    <source>
        <dbReference type="Google" id="ProtNLM"/>
    </source>
</evidence>
<dbReference type="Proteomes" id="UP001343724">
    <property type="component" value="Unassembled WGS sequence"/>
</dbReference>
<feature type="region of interest" description="Disordered" evidence="1">
    <location>
        <begin position="234"/>
        <end position="337"/>
    </location>
</feature>
<gene>
    <name evidence="3" type="ORF">VJ920_00315</name>
</gene>
<name>A0ABU6IW19_9ACTN</name>